<dbReference type="AlphaFoldDB" id="A0A1S1MRS5"/>
<accession>A0A1S1MRS5</accession>
<proteinExistence type="predicted"/>
<dbReference type="InterPro" id="IPR036513">
    <property type="entry name" value="STAS_dom_sf"/>
</dbReference>
<dbReference type="Pfam" id="PF13466">
    <property type="entry name" value="STAS_2"/>
    <property type="match status" value="1"/>
</dbReference>
<dbReference type="InterPro" id="IPR002645">
    <property type="entry name" value="STAS_dom"/>
</dbReference>
<protein>
    <recommendedName>
        <fullName evidence="1">STAS domain-containing protein</fullName>
    </recommendedName>
</protein>
<comment type="caution">
    <text evidence="2">The sequence shown here is derived from an EMBL/GenBank/DDBJ whole genome shotgun (WGS) entry which is preliminary data.</text>
</comment>
<feature type="domain" description="STAS" evidence="1">
    <location>
        <begin position="1"/>
        <end position="90"/>
    </location>
</feature>
<dbReference type="PROSITE" id="PS50801">
    <property type="entry name" value="STAS"/>
    <property type="match status" value="1"/>
</dbReference>
<sequence length="90" mass="10056">MLKLPSELAVSQVEELHQHLLQELETDQDVCVDVSEVSRIDTASIQLLCSLQKHLFTVSHKIIWYGQSQALSHAVEELGLTDFLALNGTN</sequence>
<dbReference type="PANTHER" id="PTHR35849:SF2">
    <property type="entry name" value="BLR2341 PROTEIN"/>
    <property type="match status" value="1"/>
</dbReference>
<dbReference type="InterPro" id="IPR058548">
    <property type="entry name" value="MlaB-like_STAS"/>
</dbReference>
<gene>
    <name evidence="2" type="ORF">BET10_15590</name>
</gene>
<evidence type="ECO:0000259" key="1">
    <source>
        <dbReference type="PROSITE" id="PS50801"/>
    </source>
</evidence>
<dbReference type="RefSeq" id="WP_070986178.1">
    <property type="nucleotide sequence ID" value="NZ_MKJU01000028.1"/>
</dbReference>
<organism evidence="2 3">
    <name type="scientific">Pseudoalteromonas amylolytica</name>
    <dbReference type="NCBI Taxonomy" id="1859457"/>
    <lineage>
        <taxon>Bacteria</taxon>
        <taxon>Pseudomonadati</taxon>
        <taxon>Pseudomonadota</taxon>
        <taxon>Gammaproteobacteria</taxon>
        <taxon>Alteromonadales</taxon>
        <taxon>Pseudoalteromonadaceae</taxon>
        <taxon>Pseudoalteromonas</taxon>
    </lineage>
</organism>
<dbReference type="InterPro" id="IPR052746">
    <property type="entry name" value="MlaB_ABC_Transporter"/>
</dbReference>
<evidence type="ECO:0000313" key="2">
    <source>
        <dbReference type="EMBL" id="OHU89549.1"/>
    </source>
</evidence>
<dbReference type="SUPFAM" id="SSF52091">
    <property type="entry name" value="SpoIIaa-like"/>
    <property type="match status" value="1"/>
</dbReference>
<name>A0A1S1MRS5_9GAMM</name>
<dbReference type="PANTHER" id="PTHR35849">
    <property type="entry name" value="BLR2341 PROTEIN"/>
    <property type="match status" value="1"/>
</dbReference>
<keyword evidence="3" id="KW-1185">Reference proteome</keyword>
<dbReference type="Gene3D" id="3.30.750.24">
    <property type="entry name" value="STAS domain"/>
    <property type="match status" value="1"/>
</dbReference>
<evidence type="ECO:0000313" key="3">
    <source>
        <dbReference type="Proteomes" id="UP000179786"/>
    </source>
</evidence>
<dbReference type="Proteomes" id="UP000179786">
    <property type="component" value="Unassembled WGS sequence"/>
</dbReference>
<dbReference type="OrthoDB" id="6308343at2"/>
<reference evidence="2 3" key="1">
    <citation type="submission" date="2016-09" db="EMBL/GenBank/DDBJ databases">
        <title>Pseudoalteromonas amylolytica sp. nov., isolated from the surface seawater.</title>
        <authorList>
            <person name="Wu Y.-H."/>
            <person name="Cheng H."/>
            <person name="Jin X.-B."/>
            <person name="Wang C.-S."/>
            <person name="Xu X.-W."/>
        </authorList>
    </citation>
    <scope>NUCLEOTIDE SEQUENCE [LARGE SCALE GENOMIC DNA]</scope>
    <source>
        <strain evidence="2 3">JW1</strain>
    </source>
</reference>
<dbReference type="EMBL" id="MKJU01000028">
    <property type="protein sequence ID" value="OHU89549.1"/>
    <property type="molecule type" value="Genomic_DNA"/>
</dbReference>
<dbReference type="STRING" id="1859457.BET10_15590"/>